<dbReference type="Pfam" id="PF02416">
    <property type="entry name" value="TatA_B_E"/>
    <property type="match status" value="1"/>
</dbReference>
<sequence length="98" mass="10191">MGGMLRNGLEPWHLLVLAIVIILLFGSKKLPEAARGLGKSMRILKSEAKAMKEDGTAPAPAAQPQSEPASDATAARVIQSSPGDAASARPVSEDSTVR</sequence>
<keyword evidence="5 9" id="KW-0653">Protein transport</keyword>
<gene>
    <name evidence="11" type="primary">tatA_1</name>
    <name evidence="9" type="synonym">tatA</name>
    <name evidence="11" type="ORF">GCM10010276_48950</name>
</gene>
<dbReference type="HAMAP" id="MF_00236">
    <property type="entry name" value="TatA_E"/>
    <property type="match status" value="1"/>
</dbReference>
<keyword evidence="12" id="KW-1185">Reference proteome</keyword>
<dbReference type="NCBIfam" id="NF001854">
    <property type="entry name" value="PRK00575.1"/>
    <property type="match status" value="1"/>
</dbReference>
<evidence type="ECO:0000256" key="4">
    <source>
        <dbReference type="ARBA" id="ARBA00022692"/>
    </source>
</evidence>
<evidence type="ECO:0000313" key="12">
    <source>
        <dbReference type="Proteomes" id="UP001501777"/>
    </source>
</evidence>
<evidence type="ECO:0000256" key="6">
    <source>
        <dbReference type="ARBA" id="ARBA00022989"/>
    </source>
</evidence>
<evidence type="ECO:0000256" key="5">
    <source>
        <dbReference type="ARBA" id="ARBA00022927"/>
    </source>
</evidence>
<keyword evidence="8 9" id="KW-0472">Membrane</keyword>
<organism evidence="11 12">
    <name type="scientific">Streptomyces longisporus</name>
    <dbReference type="NCBI Taxonomy" id="1948"/>
    <lineage>
        <taxon>Bacteria</taxon>
        <taxon>Bacillati</taxon>
        <taxon>Actinomycetota</taxon>
        <taxon>Actinomycetes</taxon>
        <taxon>Kitasatosporales</taxon>
        <taxon>Streptomycetaceae</taxon>
        <taxon>Streptomyces</taxon>
    </lineage>
</organism>
<name>A0ABN3MF74_STRLO</name>
<keyword evidence="2 9" id="KW-0813">Transport</keyword>
<evidence type="ECO:0000313" key="11">
    <source>
        <dbReference type="EMBL" id="GAA2500878.1"/>
    </source>
</evidence>
<dbReference type="PANTHER" id="PTHR42982:SF8">
    <property type="entry name" value="SEC-INDEPENDENT PROTEIN TRANSLOCASE PROTEIN TATA"/>
    <property type="match status" value="1"/>
</dbReference>
<comment type="similarity">
    <text evidence="9">Belongs to the TatA/E family.</text>
</comment>
<evidence type="ECO:0000256" key="7">
    <source>
        <dbReference type="ARBA" id="ARBA00023010"/>
    </source>
</evidence>
<evidence type="ECO:0000256" key="8">
    <source>
        <dbReference type="ARBA" id="ARBA00023136"/>
    </source>
</evidence>
<dbReference type="PANTHER" id="PTHR42982">
    <property type="entry name" value="SEC-INDEPENDENT PROTEIN TRANSLOCASE PROTEIN TATA"/>
    <property type="match status" value="1"/>
</dbReference>
<dbReference type="InterPro" id="IPR003369">
    <property type="entry name" value="TatA/B/E"/>
</dbReference>
<feature type="region of interest" description="Disordered" evidence="10">
    <location>
        <begin position="48"/>
        <end position="98"/>
    </location>
</feature>
<comment type="subunit">
    <text evidence="9">The Tat system comprises two distinct complexes: a TatABC complex, containing multiple copies of TatA, TatB and TatC subunits, and a separate TatA complex, containing only TatA subunits. Substrates initially bind to the TatABC complex, which probably triggers association of the separate TatA complex to form the active translocon.</text>
</comment>
<evidence type="ECO:0000256" key="3">
    <source>
        <dbReference type="ARBA" id="ARBA00022475"/>
    </source>
</evidence>
<keyword evidence="3 9" id="KW-1003">Cell membrane</keyword>
<evidence type="ECO:0000256" key="2">
    <source>
        <dbReference type="ARBA" id="ARBA00022448"/>
    </source>
</evidence>
<evidence type="ECO:0000256" key="1">
    <source>
        <dbReference type="ARBA" id="ARBA00004162"/>
    </source>
</evidence>
<dbReference type="Gene3D" id="1.20.5.3310">
    <property type="match status" value="1"/>
</dbReference>
<keyword evidence="6 9" id="KW-1133">Transmembrane helix</keyword>
<keyword evidence="4 9" id="KW-0812">Transmembrane</keyword>
<evidence type="ECO:0000256" key="9">
    <source>
        <dbReference type="HAMAP-Rule" id="MF_00236"/>
    </source>
</evidence>
<dbReference type="InterPro" id="IPR006312">
    <property type="entry name" value="TatA/E"/>
</dbReference>
<accession>A0ABN3MF74</accession>
<dbReference type="NCBIfam" id="TIGR01411">
    <property type="entry name" value="tatAE"/>
    <property type="match status" value="1"/>
</dbReference>
<reference evidence="11 12" key="1">
    <citation type="journal article" date="2019" name="Int. J. Syst. Evol. Microbiol.">
        <title>The Global Catalogue of Microorganisms (GCM) 10K type strain sequencing project: providing services to taxonomists for standard genome sequencing and annotation.</title>
        <authorList>
            <consortium name="The Broad Institute Genomics Platform"/>
            <consortium name="The Broad Institute Genome Sequencing Center for Infectious Disease"/>
            <person name="Wu L."/>
            <person name="Ma J."/>
        </authorList>
    </citation>
    <scope>NUCLEOTIDE SEQUENCE [LARGE SCALE GENOMIC DNA]</scope>
    <source>
        <strain evidence="11 12">JCM 4395</strain>
    </source>
</reference>
<feature type="compositionally biased region" description="Low complexity" evidence="10">
    <location>
        <begin position="57"/>
        <end position="72"/>
    </location>
</feature>
<comment type="subcellular location">
    <subcellularLocation>
        <location evidence="1 9">Cell membrane</location>
        <topology evidence="1 9">Single-pass membrane protein</topology>
    </subcellularLocation>
</comment>
<proteinExistence type="inferred from homology"/>
<dbReference type="EMBL" id="BAAASG010000011">
    <property type="protein sequence ID" value="GAA2500878.1"/>
    <property type="molecule type" value="Genomic_DNA"/>
</dbReference>
<dbReference type="Proteomes" id="UP001501777">
    <property type="component" value="Unassembled WGS sequence"/>
</dbReference>
<protein>
    <recommendedName>
        <fullName evidence="9">Sec-independent protein translocase protein TatA</fullName>
    </recommendedName>
</protein>
<comment type="caution">
    <text evidence="11">The sequence shown here is derived from an EMBL/GenBank/DDBJ whole genome shotgun (WGS) entry which is preliminary data.</text>
</comment>
<feature type="transmembrane region" description="Helical" evidence="9">
    <location>
        <begin position="12"/>
        <end position="31"/>
    </location>
</feature>
<evidence type="ECO:0000256" key="10">
    <source>
        <dbReference type="SAM" id="MobiDB-lite"/>
    </source>
</evidence>
<keyword evidence="7 9" id="KW-0811">Translocation</keyword>
<comment type="function">
    <text evidence="9">Part of the twin-arginine translocation (Tat) system that transports large folded proteins containing a characteristic twin-arginine motif in their signal peptide across membranes. TatA could form the protein-conducting channel of the Tat system.</text>
</comment>